<dbReference type="Proteomes" id="UP000095284">
    <property type="component" value="Unplaced"/>
</dbReference>
<feature type="compositionally biased region" description="Low complexity" evidence="1">
    <location>
        <begin position="16"/>
        <end position="26"/>
    </location>
</feature>
<sequence>MRKEWFISPRERASLSRLLPSSNPPTYGTPPNPNLTVKSRRCLIPKRSTIPAPATVNVAIKKLEHLGSGFTECQKKRGHKR</sequence>
<organism evidence="2 3">
    <name type="scientific">Bursaphelenchus xylophilus</name>
    <name type="common">Pinewood nematode worm</name>
    <name type="synonym">Aphelenchoides xylophilus</name>
    <dbReference type="NCBI Taxonomy" id="6326"/>
    <lineage>
        <taxon>Eukaryota</taxon>
        <taxon>Metazoa</taxon>
        <taxon>Ecdysozoa</taxon>
        <taxon>Nematoda</taxon>
        <taxon>Chromadorea</taxon>
        <taxon>Rhabditida</taxon>
        <taxon>Tylenchina</taxon>
        <taxon>Tylenchomorpha</taxon>
        <taxon>Aphelenchoidea</taxon>
        <taxon>Aphelenchoididae</taxon>
        <taxon>Bursaphelenchus</taxon>
    </lineage>
</organism>
<proteinExistence type="predicted"/>
<accession>A0A1I7SEW0</accession>
<protein>
    <submittedName>
        <fullName evidence="3">Uncharacterized protein</fullName>
    </submittedName>
</protein>
<evidence type="ECO:0000313" key="3">
    <source>
        <dbReference type="WBParaSite" id="BXY_1157100.1"/>
    </source>
</evidence>
<evidence type="ECO:0000256" key="1">
    <source>
        <dbReference type="SAM" id="MobiDB-lite"/>
    </source>
</evidence>
<dbReference type="WBParaSite" id="BXY_1157100.1">
    <property type="protein sequence ID" value="BXY_1157100.1"/>
    <property type="gene ID" value="BXY_1157100"/>
</dbReference>
<name>A0A1I7SEW0_BURXY</name>
<reference evidence="3" key="1">
    <citation type="submission" date="2016-11" db="UniProtKB">
        <authorList>
            <consortium name="WormBaseParasite"/>
        </authorList>
    </citation>
    <scope>IDENTIFICATION</scope>
</reference>
<evidence type="ECO:0000313" key="2">
    <source>
        <dbReference type="Proteomes" id="UP000095284"/>
    </source>
</evidence>
<dbReference type="AlphaFoldDB" id="A0A1I7SEW0"/>
<feature type="region of interest" description="Disordered" evidence="1">
    <location>
        <begin position="16"/>
        <end position="37"/>
    </location>
</feature>